<dbReference type="Pfam" id="PF00072">
    <property type="entry name" value="Response_reg"/>
    <property type="match status" value="1"/>
</dbReference>
<feature type="domain" description="Response regulatory" evidence="11">
    <location>
        <begin position="576"/>
        <end position="690"/>
    </location>
</feature>
<feature type="region of interest" description="Disordered" evidence="10">
    <location>
        <begin position="417"/>
        <end position="568"/>
    </location>
</feature>
<dbReference type="GO" id="GO:0000160">
    <property type="term" value="P:phosphorelay signal transduction system"/>
    <property type="evidence" value="ECO:0007669"/>
    <property type="project" value="UniProtKB-KW"/>
</dbReference>
<evidence type="ECO:0000256" key="8">
    <source>
        <dbReference type="ARBA" id="ARBA00062171"/>
    </source>
</evidence>
<keyword evidence="7" id="KW-0539">Nucleus</keyword>
<dbReference type="InterPro" id="IPR000232">
    <property type="entry name" value="HSF_DNA-bd"/>
</dbReference>
<protein>
    <recommendedName>
        <fullName evidence="11">Response regulatory domain-containing protein</fullName>
    </recommendedName>
</protein>
<dbReference type="SMART" id="SM00448">
    <property type="entry name" value="REC"/>
    <property type="match status" value="1"/>
</dbReference>
<evidence type="ECO:0000256" key="2">
    <source>
        <dbReference type="ARBA" id="ARBA00022553"/>
    </source>
</evidence>
<dbReference type="SUPFAM" id="SSF46785">
    <property type="entry name" value="Winged helix' DNA-binding domain"/>
    <property type="match status" value="1"/>
</dbReference>
<feature type="compositionally biased region" description="Low complexity" evidence="10">
    <location>
        <begin position="481"/>
        <end position="496"/>
    </location>
</feature>
<dbReference type="GO" id="GO:0003700">
    <property type="term" value="F:DNA-binding transcription factor activity"/>
    <property type="evidence" value="ECO:0007669"/>
    <property type="project" value="InterPro"/>
</dbReference>
<evidence type="ECO:0000256" key="5">
    <source>
        <dbReference type="ARBA" id="ARBA00023125"/>
    </source>
</evidence>
<evidence type="ECO:0000256" key="9">
    <source>
        <dbReference type="PROSITE-ProRule" id="PRU00169"/>
    </source>
</evidence>
<name>A0A2S5BIY4_9BASI</name>
<feature type="compositionally biased region" description="Gly residues" evidence="10">
    <location>
        <begin position="735"/>
        <end position="747"/>
    </location>
</feature>
<feature type="region of interest" description="Disordered" evidence="10">
    <location>
        <begin position="30"/>
        <end position="57"/>
    </location>
</feature>
<keyword evidence="3" id="KW-0902">Two-component regulatory system</keyword>
<dbReference type="InterPro" id="IPR001789">
    <property type="entry name" value="Sig_transdc_resp-reg_receiver"/>
</dbReference>
<dbReference type="PRINTS" id="PR00056">
    <property type="entry name" value="HSFDOMAIN"/>
</dbReference>
<keyword evidence="4" id="KW-0805">Transcription regulation</keyword>
<accession>A0A2S5BIY4</accession>
<evidence type="ECO:0000256" key="6">
    <source>
        <dbReference type="ARBA" id="ARBA00023163"/>
    </source>
</evidence>
<dbReference type="CDD" id="cd17546">
    <property type="entry name" value="REC_hyHK_CKI1_RcsC-like"/>
    <property type="match status" value="1"/>
</dbReference>
<reference evidence="12 13" key="1">
    <citation type="journal article" date="2018" name="Front. Microbiol.">
        <title>Prospects for Fungal Bioremediation of Acidic Radioactive Waste Sites: Characterization and Genome Sequence of Rhodotorula taiwanensis MD1149.</title>
        <authorList>
            <person name="Tkavc R."/>
            <person name="Matrosova V.Y."/>
            <person name="Grichenko O.E."/>
            <person name="Gostincar C."/>
            <person name="Volpe R.P."/>
            <person name="Klimenkova P."/>
            <person name="Gaidamakova E.K."/>
            <person name="Zhou C.E."/>
            <person name="Stewart B.J."/>
            <person name="Lyman M.G."/>
            <person name="Malfatti S.A."/>
            <person name="Rubinfeld B."/>
            <person name="Courtot M."/>
            <person name="Singh J."/>
            <person name="Dalgard C.L."/>
            <person name="Hamilton T."/>
            <person name="Frey K.G."/>
            <person name="Gunde-Cimerman N."/>
            <person name="Dugan L."/>
            <person name="Daly M.J."/>
        </authorList>
    </citation>
    <scope>NUCLEOTIDE SEQUENCE [LARGE SCALE GENOMIC DNA]</scope>
    <source>
        <strain evidence="12 13">MD1149</strain>
    </source>
</reference>
<feature type="compositionally biased region" description="Low complexity" evidence="10">
    <location>
        <begin position="535"/>
        <end position="546"/>
    </location>
</feature>
<evidence type="ECO:0000256" key="10">
    <source>
        <dbReference type="SAM" id="MobiDB-lite"/>
    </source>
</evidence>
<dbReference type="PROSITE" id="PS00434">
    <property type="entry name" value="HSF_DOMAIN"/>
    <property type="match status" value="1"/>
</dbReference>
<feature type="compositionally biased region" description="Polar residues" evidence="10">
    <location>
        <begin position="72"/>
        <end position="81"/>
    </location>
</feature>
<proteinExistence type="predicted"/>
<dbReference type="FunFam" id="3.40.50.2300:FF:000212">
    <property type="entry name" value="Stress response regulator/HFS transcription factor"/>
    <property type="match status" value="1"/>
</dbReference>
<keyword evidence="6" id="KW-0804">Transcription</keyword>
<dbReference type="STRING" id="741276.A0A2S5BIY4"/>
<dbReference type="Proteomes" id="UP000237144">
    <property type="component" value="Unassembled WGS sequence"/>
</dbReference>
<dbReference type="EMBL" id="PJQD01000002">
    <property type="protein sequence ID" value="POY76723.1"/>
    <property type="molecule type" value="Genomic_DNA"/>
</dbReference>
<dbReference type="SMART" id="SM00415">
    <property type="entry name" value="HSF"/>
    <property type="match status" value="1"/>
</dbReference>
<comment type="subcellular location">
    <subcellularLocation>
        <location evidence="1">Nucleus</location>
    </subcellularLocation>
</comment>
<dbReference type="GO" id="GO:0043565">
    <property type="term" value="F:sequence-specific DNA binding"/>
    <property type="evidence" value="ECO:0007669"/>
    <property type="project" value="InterPro"/>
</dbReference>
<evidence type="ECO:0000313" key="13">
    <source>
        <dbReference type="Proteomes" id="UP000237144"/>
    </source>
</evidence>
<dbReference type="Gene3D" id="3.40.50.2300">
    <property type="match status" value="1"/>
</dbReference>
<feature type="region of interest" description="Disordered" evidence="10">
    <location>
        <begin position="72"/>
        <end position="140"/>
    </location>
</feature>
<feature type="compositionally biased region" description="Polar residues" evidence="10">
    <location>
        <begin position="525"/>
        <end position="534"/>
    </location>
</feature>
<evidence type="ECO:0000313" key="12">
    <source>
        <dbReference type="EMBL" id="POY76723.1"/>
    </source>
</evidence>
<dbReference type="InterPro" id="IPR036388">
    <property type="entry name" value="WH-like_DNA-bd_sf"/>
</dbReference>
<dbReference type="PANTHER" id="PTHR45339">
    <property type="entry name" value="HYBRID SIGNAL TRANSDUCTION HISTIDINE KINASE J"/>
    <property type="match status" value="1"/>
</dbReference>
<evidence type="ECO:0000259" key="11">
    <source>
        <dbReference type="PROSITE" id="PS50110"/>
    </source>
</evidence>
<dbReference type="PANTHER" id="PTHR45339:SF1">
    <property type="entry name" value="HYBRID SIGNAL TRANSDUCTION HISTIDINE KINASE J"/>
    <property type="match status" value="1"/>
</dbReference>
<comment type="subunit">
    <text evidence="8">Homotrimer. Homotrimerization increases the affinity of HSF1 to DNA. Interacts with transcriptional coregulator SSA1 on chromatin.</text>
</comment>
<keyword evidence="2 9" id="KW-0597">Phosphoprotein</keyword>
<evidence type="ECO:0000256" key="7">
    <source>
        <dbReference type="ARBA" id="ARBA00023242"/>
    </source>
</evidence>
<feature type="compositionally biased region" description="Low complexity" evidence="10">
    <location>
        <begin position="97"/>
        <end position="113"/>
    </location>
</feature>
<dbReference type="OrthoDB" id="60033at2759"/>
<sequence length="797" mass="86145">MQGYAPHGDPYGHAPQHHQDSNYVAALHAAHGSHPTHPHQVAQQHDQHHSLPPPAPQHNLYAIQEHQHQTHILPQPGQTPQGEIEGAAAGTRKRKAAAMSGGSEQAGASTSGGSQTGGRDAQDDDDDEKPSADGKKGQGGSEFVKKLFNILDEGNFNDIVSWGIDGTSFVVHDMNQFTTSILPKHFKHSNFASFVRQLNKYDFHKVKSTEESPSPYGDNVWQFRHPEFRAGQGDTLELIKRKPPSSKKNKAQADAAAAAAAVYPPVGPSYPSPHGNGYPGAPGGLYGAPPGSAGGGVGGPGTAEWNNVLQQLDSFARTQSAMQQHMSNLSADYQAVIGEMINFQRNMVAQDQLMQNMIQYLVSLEADQRGATSTQDSSAPYVPSSQAQKLISSYTEVARASYDQMADLTRRASLSGAQFSNMPPLPPAPPSFDQFEFAPLRDGPPPQQQPQQQQQNGVHHSVGPYETSHVSSSMPPPLPKSGPASQAPPQQQQQGPRIDTRPTPRQPPVSQYVHPAYANDPSYGAVTSPTHPTNPNSHMQQQSHQQPQPPAHQRHSGPISTGRRESAVPGWALPPRVLLVEDDTVCRKLSSKFLEKFGCEIDVAVDGVSAVNKMNVQKYDLVLMDIMMPNLDGVSATSLIRQFDPMTPIISMTSNSGPNDIMTYFSHGMNDVLPKPFTKENLLSMLEKHLEHLKLVQQMAEIPRALGFTDHQIQDALAQAVVISDEDGSGSESGHSGGGNGSHLQGHGGVLNPFSSYGLSDQDYVGMLQGIAMEKEGKRELEVVHGDGTVRFQEVVQ</sequence>
<evidence type="ECO:0000256" key="4">
    <source>
        <dbReference type="ARBA" id="ARBA00023015"/>
    </source>
</evidence>
<comment type="caution">
    <text evidence="12">The sequence shown here is derived from an EMBL/GenBank/DDBJ whole genome shotgun (WGS) entry which is preliminary data.</text>
</comment>
<dbReference type="Gene3D" id="1.10.10.10">
    <property type="entry name" value="Winged helix-like DNA-binding domain superfamily/Winged helix DNA-binding domain"/>
    <property type="match status" value="1"/>
</dbReference>
<feature type="region of interest" description="Disordered" evidence="10">
    <location>
        <begin position="725"/>
        <end position="747"/>
    </location>
</feature>
<gene>
    <name evidence="12" type="ORF">BMF94_0315</name>
</gene>
<evidence type="ECO:0000256" key="3">
    <source>
        <dbReference type="ARBA" id="ARBA00023012"/>
    </source>
</evidence>
<dbReference type="InterPro" id="IPR011006">
    <property type="entry name" value="CheY-like_superfamily"/>
</dbReference>
<feature type="modified residue" description="4-aspartylphosphate" evidence="9">
    <location>
        <position position="625"/>
    </location>
</feature>
<dbReference type="AlphaFoldDB" id="A0A2S5BIY4"/>
<keyword evidence="5" id="KW-0238">DNA-binding</keyword>
<organism evidence="12 13">
    <name type="scientific">Rhodotorula taiwanensis</name>
    <dbReference type="NCBI Taxonomy" id="741276"/>
    <lineage>
        <taxon>Eukaryota</taxon>
        <taxon>Fungi</taxon>
        <taxon>Dikarya</taxon>
        <taxon>Basidiomycota</taxon>
        <taxon>Pucciniomycotina</taxon>
        <taxon>Microbotryomycetes</taxon>
        <taxon>Sporidiobolales</taxon>
        <taxon>Sporidiobolaceae</taxon>
        <taxon>Rhodotorula</taxon>
    </lineage>
</organism>
<dbReference type="InterPro" id="IPR036390">
    <property type="entry name" value="WH_DNA-bd_sf"/>
</dbReference>
<dbReference type="PROSITE" id="PS50110">
    <property type="entry name" value="RESPONSE_REGULATORY"/>
    <property type="match status" value="1"/>
</dbReference>
<dbReference type="GO" id="GO:0005634">
    <property type="term" value="C:nucleus"/>
    <property type="evidence" value="ECO:0007669"/>
    <property type="project" value="UniProtKB-SubCell"/>
</dbReference>
<dbReference type="FunFam" id="1.10.10.10:FF:000027">
    <property type="entry name" value="Heat shock transcription factor 1"/>
    <property type="match status" value="1"/>
</dbReference>
<evidence type="ECO:0000256" key="1">
    <source>
        <dbReference type="ARBA" id="ARBA00004123"/>
    </source>
</evidence>
<dbReference type="Pfam" id="PF00447">
    <property type="entry name" value="HSF_DNA-bind"/>
    <property type="match status" value="1"/>
</dbReference>
<dbReference type="SUPFAM" id="SSF52172">
    <property type="entry name" value="CheY-like"/>
    <property type="match status" value="1"/>
</dbReference>
<keyword evidence="13" id="KW-1185">Reference proteome</keyword>